<organism evidence="2 3">
    <name type="scientific">Hyalangium minutum</name>
    <dbReference type="NCBI Taxonomy" id="394096"/>
    <lineage>
        <taxon>Bacteria</taxon>
        <taxon>Pseudomonadati</taxon>
        <taxon>Myxococcota</taxon>
        <taxon>Myxococcia</taxon>
        <taxon>Myxococcales</taxon>
        <taxon>Cystobacterineae</taxon>
        <taxon>Archangiaceae</taxon>
        <taxon>Hyalangium</taxon>
    </lineage>
</organism>
<accession>A0A085WPJ5</accession>
<sequence length="117" mass="12501">MRLDKRLIPRADIHVNAIVDCSSGEPLSFIMADAIPAAAHEEDLLLLAPGYWYGSTIRFKLFSERFTGLGPECIEAELTVFSFEGKPLASTRVRAERPAANGGGLDGLTAPADAGTP</sequence>
<evidence type="ECO:0000313" key="2">
    <source>
        <dbReference type="EMBL" id="KFE69608.1"/>
    </source>
</evidence>
<dbReference type="EMBL" id="JMCB01000004">
    <property type="protein sequence ID" value="KFE69608.1"/>
    <property type="molecule type" value="Genomic_DNA"/>
</dbReference>
<evidence type="ECO:0000256" key="1">
    <source>
        <dbReference type="SAM" id="MobiDB-lite"/>
    </source>
</evidence>
<proteinExistence type="predicted"/>
<gene>
    <name evidence="2" type="ORF">DB31_6583</name>
</gene>
<evidence type="ECO:0000313" key="3">
    <source>
        <dbReference type="Proteomes" id="UP000028725"/>
    </source>
</evidence>
<comment type="caution">
    <text evidence="2">The sequence shown here is derived from an EMBL/GenBank/DDBJ whole genome shotgun (WGS) entry which is preliminary data.</text>
</comment>
<dbReference type="AlphaFoldDB" id="A0A085WPJ5"/>
<reference evidence="2 3" key="1">
    <citation type="submission" date="2014-04" db="EMBL/GenBank/DDBJ databases">
        <title>Genome assembly of Hyalangium minutum DSM 14724.</title>
        <authorList>
            <person name="Sharma G."/>
            <person name="Subramanian S."/>
        </authorList>
    </citation>
    <scope>NUCLEOTIDE SEQUENCE [LARGE SCALE GENOMIC DNA]</scope>
    <source>
        <strain evidence="2 3">DSM 14724</strain>
    </source>
</reference>
<dbReference type="Proteomes" id="UP000028725">
    <property type="component" value="Unassembled WGS sequence"/>
</dbReference>
<keyword evidence="3" id="KW-1185">Reference proteome</keyword>
<protein>
    <submittedName>
        <fullName evidence="2">Uncharacterized protein</fullName>
    </submittedName>
</protein>
<feature type="region of interest" description="Disordered" evidence="1">
    <location>
        <begin position="96"/>
        <end position="117"/>
    </location>
</feature>
<name>A0A085WPJ5_9BACT</name>